<protein>
    <recommendedName>
        <fullName evidence="11">Putative inorganic phosphate cotransporter</fullName>
    </recommendedName>
</protein>
<feature type="transmembrane region" description="Helical" evidence="13">
    <location>
        <begin position="83"/>
        <end position="103"/>
    </location>
</feature>
<dbReference type="PANTHER" id="PTHR11662:SF280">
    <property type="entry name" value="FI21844P1-RELATED"/>
    <property type="match status" value="1"/>
</dbReference>
<name>A0A6J1PRU8_9HYME</name>
<evidence type="ECO:0000256" key="6">
    <source>
        <dbReference type="ARBA" id="ARBA00022989"/>
    </source>
</evidence>
<dbReference type="InterPro" id="IPR036259">
    <property type="entry name" value="MFS_trans_sf"/>
</dbReference>
<evidence type="ECO:0000256" key="13">
    <source>
        <dbReference type="SAM" id="Phobius"/>
    </source>
</evidence>
<dbReference type="AlphaFoldDB" id="A0A6J1PRU8"/>
<evidence type="ECO:0000256" key="8">
    <source>
        <dbReference type="ARBA" id="ARBA00023136"/>
    </source>
</evidence>
<evidence type="ECO:0000256" key="4">
    <source>
        <dbReference type="ARBA" id="ARBA00022692"/>
    </source>
</evidence>
<feature type="transmembrane region" description="Helical" evidence="13">
    <location>
        <begin position="344"/>
        <end position="366"/>
    </location>
</feature>
<feature type="domain" description="Major facilitator superfamily (MFS) profile" evidence="14">
    <location>
        <begin position="13"/>
        <end position="437"/>
    </location>
</feature>
<feature type="transmembrane region" description="Helical" evidence="13">
    <location>
        <begin position="278"/>
        <end position="307"/>
    </location>
</feature>
<evidence type="ECO:0000256" key="5">
    <source>
        <dbReference type="ARBA" id="ARBA00022847"/>
    </source>
</evidence>
<evidence type="ECO:0000256" key="11">
    <source>
        <dbReference type="ARBA" id="ARBA00068450"/>
    </source>
</evidence>
<dbReference type="FunFam" id="1.20.1250.20:FF:000144">
    <property type="entry name" value="Picot, isoform B"/>
    <property type="match status" value="1"/>
</dbReference>
<evidence type="ECO:0000256" key="12">
    <source>
        <dbReference type="SAM" id="MobiDB-lite"/>
    </source>
</evidence>
<evidence type="ECO:0000313" key="16">
    <source>
        <dbReference type="RefSeq" id="XP_024872537.1"/>
    </source>
</evidence>
<gene>
    <name evidence="16" type="primary">LOC112455068</name>
</gene>
<dbReference type="OrthoDB" id="2985014at2759"/>
<dbReference type="GeneID" id="112455068"/>
<dbReference type="PROSITE" id="PS50850">
    <property type="entry name" value="MFS"/>
    <property type="match status" value="1"/>
</dbReference>
<comment type="similarity">
    <text evidence="2">Belongs to the major facilitator superfamily. Sodium/anion cotransporter family.</text>
</comment>
<dbReference type="GO" id="GO:0016020">
    <property type="term" value="C:membrane"/>
    <property type="evidence" value="ECO:0007669"/>
    <property type="project" value="UniProtKB-SubCell"/>
</dbReference>
<keyword evidence="7" id="KW-0915">Sodium</keyword>
<feature type="transmembrane region" description="Helical" evidence="13">
    <location>
        <begin position="378"/>
        <end position="402"/>
    </location>
</feature>
<dbReference type="InterPro" id="IPR011701">
    <property type="entry name" value="MFS"/>
</dbReference>
<dbReference type="InterPro" id="IPR050382">
    <property type="entry name" value="MFS_Na/Anion_cotransporter"/>
</dbReference>
<dbReference type="PANTHER" id="PTHR11662">
    <property type="entry name" value="SOLUTE CARRIER FAMILY 17"/>
    <property type="match status" value="1"/>
</dbReference>
<evidence type="ECO:0000259" key="14">
    <source>
        <dbReference type="PROSITE" id="PS50850"/>
    </source>
</evidence>
<accession>A0A6J1PRU8</accession>
<dbReference type="GO" id="GO:0006820">
    <property type="term" value="P:monoatomic anion transport"/>
    <property type="evidence" value="ECO:0007669"/>
    <property type="project" value="TreeGrafter"/>
</dbReference>
<organism evidence="15 16">
    <name type="scientific">Temnothorax curvispinosus</name>
    <dbReference type="NCBI Taxonomy" id="300111"/>
    <lineage>
        <taxon>Eukaryota</taxon>
        <taxon>Metazoa</taxon>
        <taxon>Ecdysozoa</taxon>
        <taxon>Arthropoda</taxon>
        <taxon>Hexapoda</taxon>
        <taxon>Insecta</taxon>
        <taxon>Pterygota</taxon>
        <taxon>Neoptera</taxon>
        <taxon>Endopterygota</taxon>
        <taxon>Hymenoptera</taxon>
        <taxon>Apocrita</taxon>
        <taxon>Aculeata</taxon>
        <taxon>Formicoidea</taxon>
        <taxon>Formicidae</taxon>
        <taxon>Myrmicinae</taxon>
        <taxon>Temnothorax</taxon>
    </lineage>
</organism>
<dbReference type="SUPFAM" id="SSF103473">
    <property type="entry name" value="MFS general substrate transporter"/>
    <property type="match status" value="1"/>
</dbReference>
<dbReference type="InterPro" id="IPR020846">
    <property type="entry name" value="MFS_dom"/>
</dbReference>
<evidence type="ECO:0000256" key="10">
    <source>
        <dbReference type="ARBA" id="ARBA00054632"/>
    </source>
</evidence>
<keyword evidence="9" id="KW-0406">Ion transport</keyword>
<dbReference type="Gene3D" id="1.20.1250.20">
    <property type="entry name" value="MFS general substrate transporter like domains"/>
    <property type="match status" value="2"/>
</dbReference>
<keyword evidence="8 13" id="KW-0472">Membrane</keyword>
<dbReference type="GO" id="GO:0006814">
    <property type="term" value="P:sodium ion transport"/>
    <property type="evidence" value="ECO:0007669"/>
    <property type="project" value="UniProtKB-KW"/>
</dbReference>
<reference evidence="16" key="1">
    <citation type="submission" date="2025-08" db="UniProtKB">
        <authorList>
            <consortium name="RefSeq"/>
        </authorList>
    </citation>
    <scope>IDENTIFICATION</scope>
    <source>
        <tissue evidence="16">Whole body</tissue>
    </source>
</reference>
<feature type="transmembrane region" description="Helical" evidence="13">
    <location>
        <begin position="144"/>
        <end position="169"/>
    </location>
</feature>
<evidence type="ECO:0000313" key="15">
    <source>
        <dbReference type="Proteomes" id="UP000504618"/>
    </source>
</evidence>
<keyword evidence="6 13" id="KW-1133">Transmembrane helix</keyword>
<feature type="compositionally biased region" description="Basic and acidic residues" evidence="12">
    <location>
        <begin position="453"/>
        <end position="462"/>
    </location>
</feature>
<keyword evidence="9" id="KW-0739">Sodium transport</keyword>
<feature type="transmembrane region" description="Helical" evidence="13">
    <location>
        <begin position="109"/>
        <end position="132"/>
    </location>
</feature>
<sequence length="462" mass="50305">TLGIRHLQVTLLFLGTTIGYSVRVGMSVAVVPMANASTANPDIEDYGWTKQQKDLVLSSFTWGYVVTMVPSGYIADVWSAQKLLGIGLLLCGILQVLTPTFAHYGGLEAVLACRIGMGLTQACLYPCIQTFLSKWAPPAERARLGTLANAGSQFGTVIAMPIAGLLAASSSGWPSIFYLFGVLMIIWSIAFLYFGADAPSSHHSISLEERMYIEESLRTIEAKSDDEVKQKLKIPWKQIFTSIPMWAIIITHSAQNWGSTTLLTEIPSYMTSVLNFKIGASGVISALPYLTQWVLCLVISFLSDFALTKGASRGTIRKISNTVAQWCPAIALACMSVVPADGYIWAIAILVLAVGLNAGVFCGVLINHIDLSPNFAGTMMSITNCIANVISIIALLTCGVIITDESSVYQWNIVFYISAAIFFLGNLVFVIFGKGEVQWWNEPEAQQSRQKQRGNEENKTHT</sequence>
<evidence type="ECO:0000256" key="1">
    <source>
        <dbReference type="ARBA" id="ARBA00004141"/>
    </source>
</evidence>
<dbReference type="Pfam" id="PF07690">
    <property type="entry name" value="MFS_1"/>
    <property type="match status" value="1"/>
</dbReference>
<dbReference type="FunFam" id="1.20.1250.20:FF:000003">
    <property type="entry name" value="Solute carrier family 17 member 3"/>
    <property type="match status" value="1"/>
</dbReference>
<evidence type="ECO:0000256" key="9">
    <source>
        <dbReference type="ARBA" id="ARBA00023201"/>
    </source>
</evidence>
<keyword evidence="5" id="KW-0769">Symport</keyword>
<keyword evidence="3" id="KW-0813">Transport</keyword>
<evidence type="ECO:0000256" key="3">
    <source>
        <dbReference type="ARBA" id="ARBA00022448"/>
    </source>
</evidence>
<proteinExistence type="inferred from homology"/>
<comment type="subcellular location">
    <subcellularLocation>
        <location evidence="1">Membrane</location>
        <topology evidence="1">Multi-pass membrane protein</topology>
    </subcellularLocation>
</comment>
<evidence type="ECO:0000256" key="2">
    <source>
        <dbReference type="ARBA" id="ARBA00008586"/>
    </source>
</evidence>
<dbReference type="CDD" id="cd17318">
    <property type="entry name" value="MFS_SLC17"/>
    <property type="match status" value="1"/>
</dbReference>
<dbReference type="RefSeq" id="XP_024872537.1">
    <property type="nucleotide sequence ID" value="XM_025016769.1"/>
</dbReference>
<keyword evidence="15" id="KW-1185">Reference proteome</keyword>
<keyword evidence="4 13" id="KW-0812">Transmembrane</keyword>
<comment type="function">
    <text evidence="10">May be an inorganic phosphate cotransporter.</text>
</comment>
<evidence type="ECO:0000256" key="7">
    <source>
        <dbReference type="ARBA" id="ARBA00023053"/>
    </source>
</evidence>
<feature type="transmembrane region" description="Helical" evidence="13">
    <location>
        <begin position="175"/>
        <end position="196"/>
    </location>
</feature>
<feature type="transmembrane region" description="Helical" evidence="13">
    <location>
        <begin position="408"/>
        <end position="432"/>
    </location>
</feature>
<feature type="region of interest" description="Disordered" evidence="12">
    <location>
        <begin position="443"/>
        <end position="462"/>
    </location>
</feature>
<feature type="transmembrane region" description="Helical" evidence="13">
    <location>
        <begin position="319"/>
        <end position="338"/>
    </location>
</feature>
<feature type="transmembrane region" description="Helical" evidence="13">
    <location>
        <begin position="60"/>
        <end position="78"/>
    </location>
</feature>
<feature type="non-terminal residue" evidence="16">
    <location>
        <position position="1"/>
    </location>
</feature>
<dbReference type="Proteomes" id="UP000504618">
    <property type="component" value="Unplaced"/>
</dbReference>
<dbReference type="GO" id="GO:0015293">
    <property type="term" value="F:symporter activity"/>
    <property type="evidence" value="ECO:0007669"/>
    <property type="project" value="UniProtKB-KW"/>
</dbReference>